<reference evidence="1 2" key="1">
    <citation type="submission" date="2020-10" db="EMBL/GenBank/DDBJ databases">
        <authorList>
            <person name="Castelo-Branco R."/>
            <person name="Eusebio N."/>
            <person name="Adriana R."/>
            <person name="Vieira A."/>
            <person name="Brugerolle De Fraissinette N."/>
            <person name="Rezende De Castro R."/>
            <person name="Schneider M.P."/>
            <person name="Vasconcelos V."/>
            <person name="Leao P.N."/>
        </authorList>
    </citation>
    <scope>NUCLEOTIDE SEQUENCE [LARGE SCALE GENOMIC DNA]</scope>
    <source>
        <strain evidence="1 2">LEGE 06226</strain>
    </source>
</reference>
<protein>
    <recommendedName>
        <fullName evidence="3">DUF2281 domain-containing protein</fullName>
    </recommendedName>
</protein>
<evidence type="ECO:0000313" key="2">
    <source>
        <dbReference type="Proteomes" id="UP000640725"/>
    </source>
</evidence>
<accession>A0ABR9U9X3</accession>
<organism evidence="1 2">
    <name type="scientific">Planktothrix mougeotii LEGE 06226</name>
    <dbReference type="NCBI Taxonomy" id="1828728"/>
    <lineage>
        <taxon>Bacteria</taxon>
        <taxon>Bacillati</taxon>
        <taxon>Cyanobacteriota</taxon>
        <taxon>Cyanophyceae</taxon>
        <taxon>Oscillatoriophycideae</taxon>
        <taxon>Oscillatoriales</taxon>
        <taxon>Microcoleaceae</taxon>
        <taxon>Planktothrix</taxon>
    </lineage>
</organism>
<dbReference type="EMBL" id="JADEWU010000013">
    <property type="protein sequence ID" value="MBE9143225.1"/>
    <property type="molecule type" value="Genomic_DNA"/>
</dbReference>
<evidence type="ECO:0008006" key="3">
    <source>
        <dbReference type="Google" id="ProtNLM"/>
    </source>
</evidence>
<gene>
    <name evidence="1" type="ORF">IQ236_08310</name>
</gene>
<dbReference type="Proteomes" id="UP000640725">
    <property type="component" value="Unassembled WGS sequence"/>
</dbReference>
<proteinExistence type="predicted"/>
<sequence length="72" mass="8492">MNLQLVDSLAKIINNLTPEERQILQTKIIPITGLKEELPPIKEEPFIGMWSDRKDMENSSKWVKNIREKEWS</sequence>
<evidence type="ECO:0000313" key="1">
    <source>
        <dbReference type="EMBL" id="MBE9143225.1"/>
    </source>
</evidence>
<comment type="caution">
    <text evidence="1">The sequence shown here is derived from an EMBL/GenBank/DDBJ whole genome shotgun (WGS) entry which is preliminary data.</text>
</comment>
<dbReference type="RefSeq" id="WP_193868826.1">
    <property type="nucleotide sequence ID" value="NZ_JADEWU010000013.1"/>
</dbReference>
<name>A0ABR9U9X3_9CYAN</name>
<keyword evidence="2" id="KW-1185">Reference proteome</keyword>